<accession>A0A3S2VR31</accession>
<keyword evidence="2" id="KW-0732">Signal</keyword>
<name>A0A3S2VR31_9HYPH</name>
<comment type="caution">
    <text evidence="3">The sequence shown here is derived from an EMBL/GenBank/DDBJ whole genome shotgun (WGS) entry which is preliminary data.</text>
</comment>
<evidence type="ECO:0000256" key="2">
    <source>
        <dbReference type="SAM" id="SignalP"/>
    </source>
</evidence>
<dbReference type="EMBL" id="SACP01000023">
    <property type="protein sequence ID" value="RVU15192.1"/>
    <property type="molecule type" value="Genomic_DNA"/>
</dbReference>
<dbReference type="RefSeq" id="WP_127732615.1">
    <property type="nucleotide sequence ID" value="NZ_SACP01000023.1"/>
</dbReference>
<feature type="compositionally biased region" description="Basic and acidic residues" evidence="1">
    <location>
        <begin position="32"/>
        <end position="81"/>
    </location>
</feature>
<feature type="signal peptide" evidence="2">
    <location>
        <begin position="1"/>
        <end position="23"/>
    </location>
</feature>
<proteinExistence type="predicted"/>
<dbReference type="AlphaFoldDB" id="A0A3S2VR31"/>
<keyword evidence="4" id="KW-1185">Reference proteome</keyword>
<reference evidence="3 4" key="1">
    <citation type="submission" date="2019-01" db="EMBL/GenBank/DDBJ databases">
        <authorList>
            <person name="Chen W.-M."/>
        </authorList>
    </citation>
    <scope>NUCLEOTIDE SEQUENCE [LARGE SCALE GENOMIC DNA]</scope>
    <source>
        <strain evidence="3 4">TER-1</strain>
    </source>
</reference>
<feature type="chain" id="PRO_5018775931" evidence="2">
    <location>
        <begin position="24"/>
        <end position="134"/>
    </location>
</feature>
<organism evidence="3 4">
    <name type="scientific">Methylobacterium oryzihabitans</name>
    <dbReference type="NCBI Taxonomy" id="2499852"/>
    <lineage>
        <taxon>Bacteria</taxon>
        <taxon>Pseudomonadati</taxon>
        <taxon>Pseudomonadota</taxon>
        <taxon>Alphaproteobacteria</taxon>
        <taxon>Hyphomicrobiales</taxon>
        <taxon>Methylobacteriaceae</taxon>
        <taxon>Methylobacterium</taxon>
    </lineage>
</organism>
<evidence type="ECO:0000313" key="4">
    <source>
        <dbReference type="Proteomes" id="UP000286997"/>
    </source>
</evidence>
<dbReference type="OrthoDB" id="8435941at2"/>
<evidence type="ECO:0000256" key="1">
    <source>
        <dbReference type="SAM" id="MobiDB-lite"/>
    </source>
</evidence>
<gene>
    <name evidence="3" type="ORF">EOE48_20495</name>
</gene>
<feature type="region of interest" description="Disordered" evidence="1">
    <location>
        <begin position="23"/>
        <end position="89"/>
    </location>
</feature>
<protein>
    <submittedName>
        <fullName evidence="3">Uncharacterized protein</fullName>
    </submittedName>
</protein>
<sequence>MKAFWAMAAVGLTLAGSLGPATAQYGGPDYGYGERRPDYGYGERRPDYGYRERRPDYGYDGRDDGPRGRSYGRGEDYDDRGRGRRGQRGDYAFDEGEYLRCNPDVRRAVVNGQMESGLKHYRVHGQREGRKLTC</sequence>
<dbReference type="Proteomes" id="UP000286997">
    <property type="component" value="Unassembled WGS sequence"/>
</dbReference>
<evidence type="ECO:0000313" key="3">
    <source>
        <dbReference type="EMBL" id="RVU15192.1"/>
    </source>
</evidence>